<feature type="domain" description="TraG P-loop" evidence="1">
    <location>
        <begin position="241"/>
        <end position="546"/>
    </location>
</feature>
<proteinExistence type="predicted"/>
<name>A0A1F5JIA2_9BACT</name>
<accession>A0A1F5JIA2</accession>
<dbReference type="Gene3D" id="1.10.8.730">
    <property type="match status" value="1"/>
</dbReference>
<dbReference type="InterPro" id="IPR051162">
    <property type="entry name" value="T4SS_component"/>
</dbReference>
<dbReference type="Pfam" id="PF19044">
    <property type="entry name" value="P-loop_TraG"/>
    <property type="match status" value="1"/>
</dbReference>
<comment type="caution">
    <text evidence="2">The sequence shown here is derived from an EMBL/GenBank/DDBJ whole genome shotgun (WGS) entry which is preliminary data.</text>
</comment>
<evidence type="ECO:0000259" key="1">
    <source>
        <dbReference type="Pfam" id="PF19044"/>
    </source>
</evidence>
<dbReference type="PANTHER" id="PTHR30121">
    <property type="entry name" value="UNCHARACTERIZED PROTEIN YJGR-RELATED"/>
    <property type="match status" value="1"/>
</dbReference>
<protein>
    <recommendedName>
        <fullName evidence="1">TraG P-loop domain-containing protein</fullName>
    </recommendedName>
</protein>
<dbReference type="AlphaFoldDB" id="A0A1F5JIA2"/>
<dbReference type="EMBL" id="MFCP01000020">
    <property type="protein sequence ID" value="OGE28336.1"/>
    <property type="molecule type" value="Genomic_DNA"/>
</dbReference>
<dbReference type="Proteomes" id="UP000177555">
    <property type="component" value="Unassembled WGS sequence"/>
</dbReference>
<dbReference type="InterPro" id="IPR043964">
    <property type="entry name" value="P-loop_TraG"/>
</dbReference>
<reference evidence="2 3" key="1">
    <citation type="journal article" date="2016" name="Nat. Commun.">
        <title>Thousands of microbial genomes shed light on interconnected biogeochemical processes in an aquifer system.</title>
        <authorList>
            <person name="Anantharaman K."/>
            <person name="Brown C.T."/>
            <person name="Hug L.A."/>
            <person name="Sharon I."/>
            <person name="Castelle C.J."/>
            <person name="Probst A.J."/>
            <person name="Thomas B.C."/>
            <person name="Singh A."/>
            <person name="Wilkins M.J."/>
            <person name="Karaoz U."/>
            <person name="Brodie E.L."/>
            <person name="Williams K.H."/>
            <person name="Hubbard S.S."/>
            <person name="Banfield J.F."/>
        </authorList>
    </citation>
    <scope>NUCLEOTIDE SEQUENCE [LARGE SCALE GENOMIC DNA]</scope>
</reference>
<organism evidence="2 3">
    <name type="scientific">Candidatus Daviesbacteria bacterium RIFCSPHIGHO2_01_FULL_40_11</name>
    <dbReference type="NCBI Taxonomy" id="1797762"/>
    <lineage>
        <taxon>Bacteria</taxon>
        <taxon>Candidatus Daviesiibacteriota</taxon>
    </lineage>
</organism>
<evidence type="ECO:0000313" key="2">
    <source>
        <dbReference type="EMBL" id="OGE28336.1"/>
    </source>
</evidence>
<dbReference type="CDD" id="cd01127">
    <property type="entry name" value="TrwB_TraG_TraD_VirD4"/>
    <property type="match status" value="1"/>
</dbReference>
<dbReference type="NCBIfam" id="NF045971">
    <property type="entry name" value="conju_CD1110"/>
    <property type="match status" value="1"/>
</dbReference>
<sequence>MKLPTLFKKPKVQNDQDVPRLTLEDVLAPAEIEVDFSYLRVDDHFFRTYFVSNYPRFVQLNWLEPLISFDHSLLISMFIYPSQSQGVLDELKRKVAEMEATIQTDLERGRAIDPAVEVALEDAKALQDQLVRGVERFFQFALYITVPARSLEELRNTSKLVESTLASLSITARQTTLQMEDGFKSTLPQGADLLNLTHNMDTTSLATTFPFASSELTANEGIMYGINEHNDSLIIFDRFSLENYNSVIFAKAGAGKSYLVKLEALRSLMFGTEIIVIDPEQEYLPLCQAVGGEFINFSASSPVKINPFDLPAKQIGMSAENQLGSKILSITAFLKLVLGALNAQESAILDRALKQTYQLKGITDDPKTQDKQPPLMEDLYKVLIGMEEGPAVELAARLERFIKGSLTGIFSAQSNIDLTNSFTVFSVRDLPDQLRPLSIHMILDYVWTKIRSRLKKRLLIVDEAWYLMRNQDSADFLVDMAKRARKYYLGLTTITQDVEDFLGSDRGKEIISNSSIQILLKQAPASIDLLAQVFDLSEGEQRLLMSEGVGEGIFFAGNTHVAMKVVASPREHQLITTNPAEILARQTG</sequence>
<dbReference type="Gene3D" id="3.40.50.300">
    <property type="entry name" value="P-loop containing nucleotide triphosphate hydrolases"/>
    <property type="match status" value="1"/>
</dbReference>
<gene>
    <name evidence="2" type="ORF">A2867_04985</name>
</gene>
<dbReference type="PANTHER" id="PTHR30121:SF6">
    <property type="entry name" value="SLR6007 PROTEIN"/>
    <property type="match status" value="1"/>
</dbReference>
<dbReference type="SUPFAM" id="SSF52540">
    <property type="entry name" value="P-loop containing nucleoside triphosphate hydrolases"/>
    <property type="match status" value="1"/>
</dbReference>
<dbReference type="InterPro" id="IPR027417">
    <property type="entry name" value="P-loop_NTPase"/>
</dbReference>
<evidence type="ECO:0000313" key="3">
    <source>
        <dbReference type="Proteomes" id="UP000177555"/>
    </source>
</evidence>